<accession>A0A9N8RZL3</accession>
<protein>
    <recommendedName>
        <fullName evidence="5">DUF2092 domain-containing protein</fullName>
    </recommendedName>
</protein>
<evidence type="ECO:0000256" key="1">
    <source>
        <dbReference type="ARBA" id="ARBA00022729"/>
    </source>
</evidence>
<reference evidence="3" key="1">
    <citation type="submission" date="2021-04" db="EMBL/GenBank/DDBJ databases">
        <authorList>
            <person name="Vanwijnsberghe S."/>
        </authorList>
    </citation>
    <scope>NUCLEOTIDE SEQUENCE</scope>
    <source>
        <strain evidence="3">LMG 31841</strain>
    </source>
</reference>
<name>A0A9N8RZL3_9BURK</name>
<feature type="chain" id="PRO_5040282371" description="DUF2092 domain-containing protein" evidence="2">
    <location>
        <begin position="23"/>
        <end position="256"/>
    </location>
</feature>
<gene>
    <name evidence="3" type="ORF">LMG31841_04789</name>
</gene>
<dbReference type="RefSeq" id="WP_228882351.1">
    <property type="nucleotide sequence ID" value="NZ_CAJQYX010000037.1"/>
</dbReference>
<evidence type="ECO:0000313" key="4">
    <source>
        <dbReference type="Proteomes" id="UP000789704"/>
    </source>
</evidence>
<dbReference type="EMBL" id="CAJQZC010000010">
    <property type="protein sequence ID" value="CAG4918465.1"/>
    <property type="molecule type" value="Genomic_DNA"/>
</dbReference>
<keyword evidence="4" id="KW-1185">Reference proteome</keyword>
<evidence type="ECO:0000313" key="3">
    <source>
        <dbReference type="EMBL" id="CAG4918465.1"/>
    </source>
</evidence>
<organism evidence="3 4">
    <name type="scientific">Paraburkholderia saeva</name>
    <dbReference type="NCBI Taxonomy" id="2777537"/>
    <lineage>
        <taxon>Bacteria</taxon>
        <taxon>Pseudomonadati</taxon>
        <taxon>Pseudomonadota</taxon>
        <taxon>Betaproteobacteria</taxon>
        <taxon>Burkholderiales</taxon>
        <taxon>Burkholderiaceae</taxon>
        <taxon>Paraburkholderia</taxon>
    </lineage>
</organism>
<dbReference type="Proteomes" id="UP000789704">
    <property type="component" value="Unassembled WGS sequence"/>
</dbReference>
<dbReference type="AlphaFoldDB" id="A0A9N8RZL3"/>
<dbReference type="InterPro" id="IPR029046">
    <property type="entry name" value="LolA/LolB/LppX"/>
</dbReference>
<proteinExistence type="predicted"/>
<comment type="caution">
    <text evidence="3">The sequence shown here is derived from an EMBL/GenBank/DDBJ whole genome shotgun (WGS) entry which is preliminary data.</text>
</comment>
<dbReference type="Gene3D" id="2.50.20.10">
    <property type="entry name" value="Lipoprotein localisation LolA/LolB/LppX"/>
    <property type="match status" value="1"/>
</dbReference>
<dbReference type="Pfam" id="PF09865">
    <property type="entry name" value="DUF2092"/>
    <property type="match status" value="1"/>
</dbReference>
<dbReference type="SUPFAM" id="SSF89392">
    <property type="entry name" value="Prokaryotic lipoproteins and lipoprotein localization factors"/>
    <property type="match status" value="1"/>
</dbReference>
<sequence>MPRKILVLGLLAISIAAPSGYAQTQPANTAQPAASAVDQGSIQALKTMGTYLQTLKRFRVSNELSAERVLTDGQKLQHTAMAEMNVARPDKLQVLMRSPRSTRELFYNGKTVTLYQPAQKYYSSVEYTGTIASLIESLRAKYGLELPLADLFLWGTDAAPLDKIESAMNAGQDFIGNDLCDHYAFRQGDIDWQIWISAGDKPLPRKIVITNRSDDARPQSVSLLQWDLKPAMPDSVFTFAPPKGSTKIEIVPVKAK</sequence>
<evidence type="ECO:0000256" key="2">
    <source>
        <dbReference type="SAM" id="SignalP"/>
    </source>
</evidence>
<keyword evidence="1 2" id="KW-0732">Signal</keyword>
<evidence type="ECO:0008006" key="5">
    <source>
        <dbReference type="Google" id="ProtNLM"/>
    </source>
</evidence>
<dbReference type="InterPro" id="IPR019207">
    <property type="entry name" value="DUF2092"/>
</dbReference>
<feature type="signal peptide" evidence="2">
    <location>
        <begin position="1"/>
        <end position="22"/>
    </location>
</feature>